<keyword evidence="3 6" id="KW-0812">Transmembrane</keyword>
<feature type="transmembrane region" description="Helical" evidence="6">
    <location>
        <begin position="279"/>
        <end position="301"/>
    </location>
</feature>
<dbReference type="Proteomes" id="UP000256645">
    <property type="component" value="Unassembled WGS sequence"/>
</dbReference>
<evidence type="ECO:0000313" key="9">
    <source>
        <dbReference type="Proteomes" id="UP000256645"/>
    </source>
</evidence>
<name>A0A3D8RAK5_9HELO</name>
<dbReference type="EMBL" id="PDLM01000008">
    <property type="protein sequence ID" value="RDW71006.1"/>
    <property type="molecule type" value="Genomic_DNA"/>
</dbReference>
<dbReference type="OrthoDB" id="40134at2759"/>
<dbReference type="GO" id="GO:0016020">
    <property type="term" value="C:membrane"/>
    <property type="evidence" value="ECO:0007669"/>
    <property type="project" value="UniProtKB-SubCell"/>
</dbReference>
<feature type="transmembrane region" description="Helical" evidence="6">
    <location>
        <begin position="361"/>
        <end position="381"/>
    </location>
</feature>
<dbReference type="PANTHER" id="PTHR22950:SF697">
    <property type="entry name" value="AMINO ACID TRANSPORTER (EUROFUNG)"/>
    <property type="match status" value="1"/>
</dbReference>
<feature type="transmembrane region" description="Helical" evidence="6">
    <location>
        <begin position="387"/>
        <end position="415"/>
    </location>
</feature>
<dbReference type="Gene3D" id="1.20.1740.10">
    <property type="entry name" value="Amino acid/polyamine transporter I"/>
    <property type="match status" value="1"/>
</dbReference>
<feature type="transmembrane region" description="Helical" evidence="6">
    <location>
        <begin position="200"/>
        <end position="218"/>
    </location>
</feature>
<proteinExistence type="inferred from homology"/>
<feature type="transmembrane region" description="Helical" evidence="6">
    <location>
        <begin position="167"/>
        <end position="188"/>
    </location>
</feature>
<sequence>MGLLSGISAFDSKQQIDTIQPHTPSIMEGHVSDLKEDSDLEQHEVFKQTKDGVNFRTVTWQRAIIIFLKVQIATGVLGIPGAMYSLGAVGGAISIVGWQFLNLYTMIIVAEFRNRHPECHTLVDMCGLLWGPIGKEAVGLLFIISFILCTGSGILGISVALNALSDHGACSVGFSVVGLVLITMFSSIRTWDKMTWPMTAAFISVISAVLVVVIGVTFNARPAAAPQTGPFELGFNVIAYPTFAAGMVASATIFVSSACGPNYLVVIAEMKNPKDYKKAAVIVAFIVSSVYLSFSMVIYYYCGQWVATPSLGSAGPLLKKVAYGIAFPSLVVSGGIFNHTSAKYMFVRFLRKSEHLQKNSWVHWSTWIGCNLFGTIVAFILASSIPIFNYLLALTGSVCFAPMCLIFPICFWLHDYSGYWKGGSKHLAIYAINILIMLIGLLLFVGGTYGTVLEIKQAYASGSLGSAFSCADNSNTVSS</sequence>
<dbReference type="STRING" id="1849047.A0A3D8RAK5"/>
<evidence type="ECO:0000256" key="2">
    <source>
        <dbReference type="ARBA" id="ARBA00008066"/>
    </source>
</evidence>
<comment type="similarity">
    <text evidence="2">Belongs to the amino acid/polyamine transporter 2 family.</text>
</comment>
<evidence type="ECO:0000256" key="3">
    <source>
        <dbReference type="ARBA" id="ARBA00022692"/>
    </source>
</evidence>
<feature type="domain" description="Amino acid transporter transmembrane" evidence="7">
    <location>
        <begin position="57"/>
        <end position="452"/>
    </location>
</feature>
<dbReference type="AlphaFoldDB" id="A0A3D8RAK5"/>
<protein>
    <recommendedName>
        <fullName evidence="7">Amino acid transporter transmembrane domain-containing protein</fullName>
    </recommendedName>
</protein>
<dbReference type="GO" id="GO:0015179">
    <property type="term" value="F:L-amino acid transmembrane transporter activity"/>
    <property type="evidence" value="ECO:0007669"/>
    <property type="project" value="TreeGrafter"/>
</dbReference>
<feature type="transmembrane region" description="Helical" evidence="6">
    <location>
        <begin position="427"/>
        <end position="449"/>
    </location>
</feature>
<dbReference type="PANTHER" id="PTHR22950">
    <property type="entry name" value="AMINO ACID TRANSPORTER"/>
    <property type="match status" value="1"/>
</dbReference>
<gene>
    <name evidence="8" type="ORF">BP6252_07569</name>
</gene>
<organism evidence="8 9">
    <name type="scientific">Coleophoma cylindrospora</name>
    <dbReference type="NCBI Taxonomy" id="1849047"/>
    <lineage>
        <taxon>Eukaryota</taxon>
        <taxon>Fungi</taxon>
        <taxon>Dikarya</taxon>
        <taxon>Ascomycota</taxon>
        <taxon>Pezizomycotina</taxon>
        <taxon>Leotiomycetes</taxon>
        <taxon>Helotiales</taxon>
        <taxon>Dermateaceae</taxon>
        <taxon>Coleophoma</taxon>
    </lineage>
</organism>
<evidence type="ECO:0000256" key="1">
    <source>
        <dbReference type="ARBA" id="ARBA00004141"/>
    </source>
</evidence>
<comment type="subcellular location">
    <subcellularLocation>
        <location evidence="1">Membrane</location>
        <topology evidence="1">Multi-pass membrane protein</topology>
    </subcellularLocation>
</comment>
<feature type="transmembrane region" description="Helical" evidence="6">
    <location>
        <begin position="138"/>
        <end position="161"/>
    </location>
</feature>
<accession>A0A3D8RAK5</accession>
<keyword evidence="9" id="KW-1185">Reference proteome</keyword>
<feature type="transmembrane region" description="Helical" evidence="6">
    <location>
        <begin position="238"/>
        <end position="267"/>
    </location>
</feature>
<evidence type="ECO:0000256" key="4">
    <source>
        <dbReference type="ARBA" id="ARBA00022989"/>
    </source>
</evidence>
<evidence type="ECO:0000256" key="6">
    <source>
        <dbReference type="SAM" id="Phobius"/>
    </source>
</evidence>
<reference evidence="8 9" key="1">
    <citation type="journal article" date="2018" name="IMA Fungus">
        <title>IMA Genome-F 9: Draft genome sequence of Annulohypoxylon stygium, Aspergillus mulundensis, Berkeleyomyces basicola (syn. Thielaviopsis basicola), Ceratocystis smalleyi, two Cercospora beticola strains, Coleophoma cylindrospora, Fusarium fracticaudum, Phialophora cf. hyalina, and Morchella septimelata.</title>
        <authorList>
            <person name="Wingfield B.D."/>
            <person name="Bills G.F."/>
            <person name="Dong Y."/>
            <person name="Huang W."/>
            <person name="Nel W.J."/>
            <person name="Swalarsk-Parry B.S."/>
            <person name="Vaghefi N."/>
            <person name="Wilken P.M."/>
            <person name="An Z."/>
            <person name="de Beer Z.W."/>
            <person name="De Vos L."/>
            <person name="Chen L."/>
            <person name="Duong T.A."/>
            <person name="Gao Y."/>
            <person name="Hammerbacher A."/>
            <person name="Kikkert J.R."/>
            <person name="Li Y."/>
            <person name="Li H."/>
            <person name="Li K."/>
            <person name="Li Q."/>
            <person name="Liu X."/>
            <person name="Ma X."/>
            <person name="Naidoo K."/>
            <person name="Pethybridge S.J."/>
            <person name="Sun J."/>
            <person name="Steenkamp E.T."/>
            <person name="van der Nest M.A."/>
            <person name="van Wyk S."/>
            <person name="Wingfield M.J."/>
            <person name="Xiong C."/>
            <person name="Yue Q."/>
            <person name="Zhang X."/>
        </authorList>
    </citation>
    <scope>NUCLEOTIDE SEQUENCE [LARGE SCALE GENOMIC DNA]</scope>
    <source>
        <strain evidence="8 9">BP6252</strain>
    </source>
</reference>
<keyword evidence="4 6" id="KW-1133">Transmembrane helix</keyword>
<evidence type="ECO:0000313" key="8">
    <source>
        <dbReference type="EMBL" id="RDW71006.1"/>
    </source>
</evidence>
<dbReference type="FunFam" id="1.20.1740.10:FF:000039">
    <property type="entry name" value="Neutral amino acid transporter (Eurofung)"/>
    <property type="match status" value="1"/>
</dbReference>
<keyword evidence="5 6" id="KW-0472">Membrane</keyword>
<feature type="transmembrane region" description="Helical" evidence="6">
    <location>
        <begin position="321"/>
        <end position="340"/>
    </location>
</feature>
<evidence type="ECO:0000259" key="7">
    <source>
        <dbReference type="Pfam" id="PF01490"/>
    </source>
</evidence>
<comment type="caution">
    <text evidence="8">The sequence shown here is derived from an EMBL/GenBank/DDBJ whole genome shotgun (WGS) entry which is preliminary data.</text>
</comment>
<dbReference type="InterPro" id="IPR013057">
    <property type="entry name" value="AA_transpt_TM"/>
</dbReference>
<dbReference type="Pfam" id="PF01490">
    <property type="entry name" value="Aa_trans"/>
    <property type="match status" value="1"/>
</dbReference>
<evidence type="ECO:0000256" key="5">
    <source>
        <dbReference type="ARBA" id="ARBA00023136"/>
    </source>
</evidence>